<feature type="compositionally biased region" description="Basic residues" evidence="1">
    <location>
        <begin position="400"/>
        <end position="413"/>
    </location>
</feature>
<dbReference type="EMBL" id="CDMY01000258">
    <property type="protein sequence ID" value="CEL97907.1"/>
    <property type="molecule type" value="Genomic_DNA"/>
</dbReference>
<feature type="compositionally biased region" description="Low complexity" evidence="1">
    <location>
        <begin position="249"/>
        <end position="260"/>
    </location>
</feature>
<keyword evidence="3" id="KW-1185">Reference proteome</keyword>
<accession>A0A0G4ELQ9</accession>
<protein>
    <submittedName>
        <fullName evidence="2">Uncharacterized protein</fullName>
    </submittedName>
</protein>
<evidence type="ECO:0000313" key="3">
    <source>
        <dbReference type="Proteomes" id="UP000041254"/>
    </source>
</evidence>
<evidence type="ECO:0000313" key="2">
    <source>
        <dbReference type="EMBL" id="CEL97907.1"/>
    </source>
</evidence>
<sequence length="447" mass="47850">MEDADKDFVLSYGDEPSSIEDTLRNMQQDGLMHGDGDEGLIDYLTLPSLPDVNDSSMEHITSACVLNEAQRLRECPEAQEDRERWRLFNRSLPLHGRLSKHGDHMSSPKVATAASVTCSESPAERQPPSLSQPNGSMNGASSGGGLRAALRKALLGGGEGSDEVTRCLHEASTALLRYRCAPPRVSASVQECARRRHGSICERIALKWRESAPAAASTDNGADPPPPPPPPSQSIEEATPAPSQPSLPPAAGLPAVPSVSTRQGSNSKWLDSLPPRKGRAVQLIDTEEANKSRKRKAGDGEDGRSPRVRQHTPVGSTGKMQLRSRTGRRGGSSSSAVMDAKAFVSNFEANVDRAMAAAADGDADARVCEPSPALPPAQPPTAAIEACAADQGKTTERPKAARGKRRHRRRGHDRRSWEARPYVTGGKAAVSSEDLPEYERGLLPKPD</sequence>
<feature type="region of interest" description="Disordered" evidence="1">
    <location>
        <begin position="211"/>
        <end position="337"/>
    </location>
</feature>
<organism evidence="2 3">
    <name type="scientific">Vitrella brassicaformis (strain CCMP3155)</name>
    <dbReference type="NCBI Taxonomy" id="1169540"/>
    <lineage>
        <taxon>Eukaryota</taxon>
        <taxon>Sar</taxon>
        <taxon>Alveolata</taxon>
        <taxon>Colpodellida</taxon>
        <taxon>Vitrellaceae</taxon>
        <taxon>Vitrella</taxon>
    </lineage>
</organism>
<dbReference type="AlphaFoldDB" id="A0A0G4ELQ9"/>
<reference evidence="2 3" key="1">
    <citation type="submission" date="2014-11" db="EMBL/GenBank/DDBJ databases">
        <authorList>
            <person name="Zhu J."/>
            <person name="Qi W."/>
            <person name="Song R."/>
        </authorList>
    </citation>
    <scope>NUCLEOTIDE SEQUENCE [LARGE SCALE GENOMIC DNA]</scope>
</reference>
<dbReference type="VEuPathDB" id="CryptoDB:Vbra_7782"/>
<feature type="region of interest" description="Disordered" evidence="1">
    <location>
        <begin position="98"/>
        <end position="144"/>
    </location>
</feature>
<dbReference type="InParanoid" id="A0A0G4ELQ9"/>
<gene>
    <name evidence="2" type="ORF">Vbra_7782</name>
</gene>
<name>A0A0G4ELQ9_VITBC</name>
<feature type="compositionally biased region" description="Pro residues" evidence="1">
    <location>
        <begin position="223"/>
        <end position="232"/>
    </location>
</feature>
<proteinExistence type="predicted"/>
<evidence type="ECO:0000256" key="1">
    <source>
        <dbReference type="SAM" id="MobiDB-lite"/>
    </source>
</evidence>
<feature type="region of interest" description="Disordered" evidence="1">
    <location>
        <begin position="368"/>
        <end position="447"/>
    </location>
</feature>
<dbReference type="Proteomes" id="UP000041254">
    <property type="component" value="Unassembled WGS sequence"/>
</dbReference>
<feature type="compositionally biased region" description="Basic and acidic residues" evidence="1">
    <location>
        <begin position="437"/>
        <end position="447"/>
    </location>
</feature>